<organism evidence="2 3">
    <name type="scientific">Longimycelium tulufanense</name>
    <dbReference type="NCBI Taxonomy" id="907463"/>
    <lineage>
        <taxon>Bacteria</taxon>
        <taxon>Bacillati</taxon>
        <taxon>Actinomycetota</taxon>
        <taxon>Actinomycetes</taxon>
        <taxon>Pseudonocardiales</taxon>
        <taxon>Pseudonocardiaceae</taxon>
        <taxon>Longimycelium</taxon>
    </lineage>
</organism>
<dbReference type="InterPro" id="IPR056911">
    <property type="entry name" value="Phage_Znf_bind_put"/>
</dbReference>
<name>A0A8J3CIP8_9PSEU</name>
<evidence type="ECO:0000313" key="3">
    <source>
        <dbReference type="Proteomes" id="UP000637578"/>
    </source>
</evidence>
<dbReference type="AlphaFoldDB" id="A0A8J3CIP8"/>
<keyword evidence="3" id="KW-1185">Reference proteome</keyword>
<reference evidence="2" key="1">
    <citation type="journal article" date="2014" name="Int. J. Syst. Evol. Microbiol.">
        <title>Complete genome sequence of Corynebacterium casei LMG S-19264T (=DSM 44701T), isolated from a smear-ripened cheese.</title>
        <authorList>
            <consortium name="US DOE Joint Genome Institute (JGI-PGF)"/>
            <person name="Walter F."/>
            <person name="Albersmeier A."/>
            <person name="Kalinowski J."/>
            <person name="Ruckert C."/>
        </authorList>
    </citation>
    <scope>NUCLEOTIDE SEQUENCE</scope>
    <source>
        <strain evidence="2">CGMCC 4.5737</strain>
    </source>
</reference>
<comment type="caution">
    <text evidence="2">The sequence shown here is derived from an EMBL/GenBank/DDBJ whole genome shotgun (WGS) entry which is preliminary data.</text>
</comment>
<protein>
    <recommendedName>
        <fullName evidence="1">DNA-binding phage zinc finger domain-containing protein</fullName>
    </recommendedName>
</protein>
<dbReference type="RefSeq" id="WP_189061999.1">
    <property type="nucleotide sequence ID" value="NZ_BMMK01000059.1"/>
</dbReference>
<sequence>MNEPETAALLAAAKVLDPRFPKPDEHGVLVRLWQQQLRQVPFPAAQQALLSYYASERYRQHRQPISAADVLGEWRDAHRAAEERHRSHRALTQARQHPFDPDRLHRGVDQAVTQLAQRWHIRRGLNPQQAHERAAADRAARRAWLSVACPHCRAPAGEPCWRPTPRAVGRVRRTQPHPSRITEALQARHDTGTG</sequence>
<feature type="domain" description="DNA-binding phage zinc finger" evidence="1">
    <location>
        <begin position="136"/>
        <end position="188"/>
    </location>
</feature>
<dbReference type="Proteomes" id="UP000637578">
    <property type="component" value="Unassembled WGS sequence"/>
</dbReference>
<evidence type="ECO:0000259" key="1">
    <source>
        <dbReference type="Pfam" id="PF24623"/>
    </source>
</evidence>
<accession>A0A8J3CIP8</accession>
<gene>
    <name evidence="2" type="ORF">GCM10012275_62100</name>
</gene>
<dbReference type="Pfam" id="PF24623">
    <property type="entry name" value="Phage_zn_bind_8"/>
    <property type="match status" value="1"/>
</dbReference>
<evidence type="ECO:0000313" key="2">
    <source>
        <dbReference type="EMBL" id="GGM83084.1"/>
    </source>
</evidence>
<dbReference type="EMBL" id="BMMK01000059">
    <property type="protein sequence ID" value="GGM83084.1"/>
    <property type="molecule type" value="Genomic_DNA"/>
</dbReference>
<proteinExistence type="predicted"/>
<reference evidence="2" key="2">
    <citation type="submission" date="2020-09" db="EMBL/GenBank/DDBJ databases">
        <authorList>
            <person name="Sun Q."/>
            <person name="Zhou Y."/>
        </authorList>
    </citation>
    <scope>NUCLEOTIDE SEQUENCE</scope>
    <source>
        <strain evidence="2">CGMCC 4.5737</strain>
    </source>
</reference>